<accession>A0A6N0JTX6</accession>
<dbReference type="Gene3D" id="1.10.4100.10">
    <property type="entry name" value="2-methylcitrate dehydratase PrpD"/>
    <property type="match status" value="1"/>
</dbReference>
<feature type="domain" description="MmgE/PrpD N-terminal" evidence="2">
    <location>
        <begin position="17"/>
        <end position="253"/>
    </location>
</feature>
<dbReference type="InterPro" id="IPR045336">
    <property type="entry name" value="MmgE_PrpD_N"/>
</dbReference>
<dbReference type="InterPro" id="IPR045337">
    <property type="entry name" value="MmgE_PrpD_C"/>
</dbReference>
<evidence type="ECO:0000259" key="2">
    <source>
        <dbReference type="Pfam" id="PF03972"/>
    </source>
</evidence>
<dbReference type="InterPro" id="IPR005656">
    <property type="entry name" value="MmgE_PrpD"/>
</dbReference>
<dbReference type="InterPro" id="IPR042188">
    <property type="entry name" value="MmgE/PrpD_sf_2"/>
</dbReference>
<dbReference type="Proteomes" id="UP000509782">
    <property type="component" value="Chromosome"/>
</dbReference>
<protein>
    <submittedName>
        <fullName evidence="4">MmgE/PrpD family protein</fullName>
    </submittedName>
</protein>
<evidence type="ECO:0000313" key="4">
    <source>
        <dbReference type="EMBL" id="QKQ50126.1"/>
    </source>
</evidence>
<reference evidence="4 5" key="1">
    <citation type="submission" date="2020-05" db="EMBL/GenBank/DDBJ databases">
        <title>FDA dAtabase for Regulatory Grade micrObial Sequences (FDA-ARGOS): Supporting development and validation of Infectious Disease Dx tests.</title>
        <authorList>
            <person name="Sproer C."/>
            <person name="Gronow S."/>
            <person name="Severitt S."/>
            <person name="Schroder I."/>
            <person name="Tallon L."/>
            <person name="Sadzewicz L."/>
            <person name="Zhao X."/>
            <person name="Vavikolanu K."/>
            <person name="Mehta A."/>
            <person name="Aluvathingal J."/>
            <person name="Nadendla S."/>
            <person name="Myers T."/>
            <person name="Yan Y."/>
            <person name="Sichtig H."/>
        </authorList>
    </citation>
    <scope>NUCLEOTIDE SEQUENCE [LARGE SCALE GENOMIC DNA]</scope>
    <source>
        <strain evidence="4 5">FDAARGOS_787</strain>
    </source>
</reference>
<proteinExistence type="inferred from homology"/>
<dbReference type="GO" id="GO:0016829">
    <property type="term" value="F:lyase activity"/>
    <property type="evidence" value="ECO:0007669"/>
    <property type="project" value="InterPro"/>
</dbReference>
<dbReference type="RefSeq" id="WP_174717142.1">
    <property type="nucleotide sequence ID" value="NZ_CP054569.1"/>
</dbReference>
<feature type="domain" description="MmgE/PrpD C-terminal" evidence="3">
    <location>
        <begin position="276"/>
        <end position="441"/>
    </location>
</feature>
<dbReference type="Pfam" id="PF19305">
    <property type="entry name" value="MmgE_PrpD_C"/>
    <property type="match status" value="1"/>
</dbReference>
<sequence length="459" mass="48594">MNMTQAAVPDAVQPSAQLARFVAESTWDDIPQPVRHAARRALLNFFAVALSAARTPSMDIAVRTYARFSAGRDASLAGRPDRVDALNAAALNAMAANVFDFDDTHHPTIIHPTSPIAPVLFALAETRPLTGQQLLHAFVLGVEVACRIGNAISPEHYARGWHITSTCGVFGAALAAARALGLNARQNLDALGAAAVQAGGLVEALGTGAKSISVGNAARNGLLSALLAAEGFDGPPLPLEGERGYLRVAGENPRLDAITGQLGQRWELLNNAYKPYPCGVVLNPVIDACLELAADPRVANGGWTGIARIELTGHPLLRQRTDRPGVTSGRLSQVSAQHAVAVALIRGRAGLPEFSDEAVADPALRDLGARLVFRDAPAMSVDAVEVRIDFADGASLHREVATPRGSLARPLEDREIEQKLRDLARHGQVEIDVDRLIDSVWSLETAADAALPMRLSASF</sequence>
<organism evidence="4 5">
    <name type="scientific">Achromobacter denitrificans</name>
    <name type="common">Alcaligenes denitrificans</name>
    <dbReference type="NCBI Taxonomy" id="32002"/>
    <lineage>
        <taxon>Bacteria</taxon>
        <taxon>Pseudomonadati</taxon>
        <taxon>Pseudomonadota</taxon>
        <taxon>Betaproteobacteria</taxon>
        <taxon>Burkholderiales</taxon>
        <taxon>Alcaligenaceae</taxon>
        <taxon>Achromobacter</taxon>
    </lineage>
</organism>
<dbReference type="InterPro" id="IPR042183">
    <property type="entry name" value="MmgE/PrpD_sf_1"/>
</dbReference>
<gene>
    <name evidence="4" type="ORF">FOC81_26840</name>
</gene>
<comment type="similarity">
    <text evidence="1">Belongs to the PrpD family.</text>
</comment>
<dbReference type="Pfam" id="PF03972">
    <property type="entry name" value="MmgE_PrpD_N"/>
    <property type="match status" value="1"/>
</dbReference>
<dbReference type="PANTHER" id="PTHR16943:SF8">
    <property type="entry name" value="2-METHYLCITRATE DEHYDRATASE"/>
    <property type="match status" value="1"/>
</dbReference>
<name>A0A6N0JTX6_ACHDE</name>
<dbReference type="EMBL" id="CP054569">
    <property type="protein sequence ID" value="QKQ50126.1"/>
    <property type="molecule type" value="Genomic_DNA"/>
</dbReference>
<evidence type="ECO:0000259" key="3">
    <source>
        <dbReference type="Pfam" id="PF19305"/>
    </source>
</evidence>
<dbReference type="InterPro" id="IPR036148">
    <property type="entry name" value="MmgE/PrpD_sf"/>
</dbReference>
<dbReference type="PANTHER" id="PTHR16943">
    <property type="entry name" value="2-METHYLCITRATE DEHYDRATASE-RELATED"/>
    <property type="match status" value="1"/>
</dbReference>
<dbReference type="AlphaFoldDB" id="A0A6N0JTX6"/>
<evidence type="ECO:0000256" key="1">
    <source>
        <dbReference type="ARBA" id="ARBA00006174"/>
    </source>
</evidence>
<evidence type="ECO:0000313" key="5">
    <source>
        <dbReference type="Proteomes" id="UP000509782"/>
    </source>
</evidence>
<dbReference type="Gene3D" id="3.30.1330.120">
    <property type="entry name" value="2-methylcitrate dehydratase PrpD"/>
    <property type="match status" value="1"/>
</dbReference>
<dbReference type="SUPFAM" id="SSF103378">
    <property type="entry name" value="2-methylcitrate dehydratase PrpD"/>
    <property type="match status" value="1"/>
</dbReference>